<evidence type="ECO:0008006" key="4">
    <source>
        <dbReference type="Google" id="ProtNLM"/>
    </source>
</evidence>
<dbReference type="AlphaFoldDB" id="A0A4R0RLN4"/>
<accession>A0A4R0RLN4</accession>
<dbReference type="PANTHER" id="PTHR33099">
    <property type="entry name" value="FE2OG DIOXYGENASE DOMAIN-CONTAINING PROTEIN"/>
    <property type="match status" value="1"/>
</dbReference>
<protein>
    <recommendedName>
        <fullName evidence="4">Prolyl 4-hydroxylase alpha subunit Fe(2+) 2OG dioxygenase domain-containing protein</fullName>
    </recommendedName>
</protein>
<evidence type="ECO:0000313" key="3">
    <source>
        <dbReference type="Proteomes" id="UP000292702"/>
    </source>
</evidence>
<dbReference type="EMBL" id="RWJN01000065">
    <property type="protein sequence ID" value="TCD68476.1"/>
    <property type="molecule type" value="Genomic_DNA"/>
</dbReference>
<reference evidence="2 3" key="1">
    <citation type="submission" date="2018-11" db="EMBL/GenBank/DDBJ databases">
        <title>Genome assembly of Steccherinum ochraceum LE-BIN_3174, the white-rot fungus of the Steccherinaceae family (The Residual Polyporoid clade, Polyporales, Basidiomycota).</title>
        <authorList>
            <person name="Fedorova T.V."/>
            <person name="Glazunova O.A."/>
            <person name="Landesman E.O."/>
            <person name="Moiseenko K.V."/>
            <person name="Psurtseva N.V."/>
            <person name="Savinova O.S."/>
            <person name="Shakhova N.V."/>
            <person name="Tyazhelova T.V."/>
            <person name="Vasina D.V."/>
        </authorList>
    </citation>
    <scope>NUCLEOTIDE SEQUENCE [LARGE SCALE GENOMIC DNA]</scope>
    <source>
        <strain evidence="2 3">LE-BIN_3174</strain>
    </source>
</reference>
<dbReference type="Gene3D" id="2.60.120.620">
    <property type="entry name" value="q2cbj1_9rhob like domain"/>
    <property type="match status" value="1"/>
</dbReference>
<feature type="compositionally biased region" description="Basic and acidic residues" evidence="1">
    <location>
        <begin position="1121"/>
        <end position="1134"/>
    </location>
</feature>
<evidence type="ECO:0000256" key="1">
    <source>
        <dbReference type="SAM" id="MobiDB-lite"/>
    </source>
</evidence>
<name>A0A4R0RLN4_9APHY</name>
<comment type="caution">
    <text evidence="2">The sequence shown here is derived from an EMBL/GenBank/DDBJ whole genome shotgun (WGS) entry which is preliminary data.</text>
</comment>
<feature type="compositionally biased region" description="Polar residues" evidence="1">
    <location>
        <begin position="1104"/>
        <end position="1116"/>
    </location>
</feature>
<sequence length="1134" mass="125498">MSALAETSTIAPVEEERPSGSEETEPELGEEELELDIQEELEQCLESEWKLSSTFSYNHVYKGAPNPALNLTDIGTIGLPLSKREADVITNHAQQAPFGMGERTLVDKSVRDTWEMDAQQISFGNPEWPEFMEKVVHEVCTSLGVNIEASKPRCDLYKLLLYETGSHFLPHVDTEKADGMFATIVVVLPSQFTGGTAHLSHSGLSATYDCSATSLYHTAVMSWYTDVTHEIKPITSGYRLALTYNLYHTTTSLRPSLSTSEGSVDQLRRIFRAWNQDNGYSAPNQIVYLLEHKYSQANLRASAMKGVDAHKVAALDLLSKEFGFHLGLATVECTESGEGEDMGGYGWNRRRRGYYDGGDDPDPQHMDFCVDAEIEHTMVVKNLVDLNGEHITKVLPVDQERDTIPENLNEIVEEGQRDGAEYEGYMGNYAGTLSRFYRRTVLVIWPHYNNFAIQYGENNVPRACQSLAKITTTAPSADDTALADFVLSRAAKLVPTDVVQAVTRVALRWNDPSLWVRAVRACSVRGKGLAMFPQPQPIFDALALFGTQDILPCLDALVKDDIRNVGRLEFLDALERWTASQSEPSPDLVTTLNVWITSSREVVLSTLQTPTQQDLDAFISLALKNGSITYLTDRIMPQITASSTNAFLRELALKAYDETRFADSTEVKTRVSAEIMNAAITRTTFNDRSARPSASTHRGYLALLNNMAAYTQPKTKTNFDNAKAYLLACWGKFDHLVVQILDKVADIQLFTPSESQKQVKDVMLPLLQIVAENKQAGLSETVAPAVSRLLRTAVDAYVKTIEPTASSTEAVRSLVRTMDLPGGPEIFVASVLPKVESHAFPPTTMREFIQELRSPIAPIVLPATYTGPKMEAMVALCAKHYATTAPLPNVQAISAVLQYCLETGALEACTIVIRRIVAATLLTSTYVSTVLVPFIPELRRLALQHNKLDGFAPAFQTIVLAWIEKVLGRKPDSDGSAQLASIPAWTCPCPDCTSARNFLKKASVDRNLYLYSIGAVKRRHVEDFLNRYARSACTWRTIGRSPQGLQIIKSDEVYRPGRWNADRDSGNAILKTVSEDENELRRILGPHYGGIVTLIRGTAPPALYSTQTSAARTSAQPEVEPPSKRRKTEESGSM</sequence>
<dbReference type="OrthoDB" id="124582at2759"/>
<dbReference type="Proteomes" id="UP000292702">
    <property type="component" value="Unassembled WGS sequence"/>
</dbReference>
<organism evidence="2 3">
    <name type="scientific">Steccherinum ochraceum</name>
    <dbReference type="NCBI Taxonomy" id="92696"/>
    <lineage>
        <taxon>Eukaryota</taxon>
        <taxon>Fungi</taxon>
        <taxon>Dikarya</taxon>
        <taxon>Basidiomycota</taxon>
        <taxon>Agaricomycotina</taxon>
        <taxon>Agaricomycetes</taxon>
        <taxon>Polyporales</taxon>
        <taxon>Steccherinaceae</taxon>
        <taxon>Steccherinum</taxon>
    </lineage>
</organism>
<gene>
    <name evidence="2" type="ORF">EIP91_010651</name>
</gene>
<feature type="region of interest" description="Disordered" evidence="1">
    <location>
        <begin position="1104"/>
        <end position="1134"/>
    </location>
</feature>
<feature type="compositionally biased region" description="Acidic residues" evidence="1">
    <location>
        <begin position="22"/>
        <end position="31"/>
    </location>
</feature>
<proteinExistence type="predicted"/>
<feature type="compositionally biased region" description="Polar residues" evidence="1">
    <location>
        <begin position="1"/>
        <end position="10"/>
    </location>
</feature>
<evidence type="ECO:0000313" key="2">
    <source>
        <dbReference type="EMBL" id="TCD68476.1"/>
    </source>
</evidence>
<feature type="region of interest" description="Disordered" evidence="1">
    <location>
        <begin position="1"/>
        <end position="31"/>
    </location>
</feature>
<keyword evidence="3" id="KW-1185">Reference proteome</keyword>
<dbReference type="PANTHER" id="PTHR33099:SF7">
    <property type="entry name" value="MYND-TYPE DOMAIN-CONTAINING PROTEIN"/>
    <property type="match status" value="1"/>
</dbReference>